<comment type="caution">
    <text evidence="13">The sequence shown here is derived from an EMBL/GenBank/DDBJ whole genome shotgun (WGS) entry which is preliminary data.</text>
</comment>
<keyword evidence="7 12" id="KW-0812">Transmembrane</keyword>
<evidence type="ECO:0000256" key="7">
    <source>
        <dbReference type="ARBA" id="ARBA00022692"/>
    </source>
</evidence>
<accession>A0A921NPX3</accession>
<evidence type="ECO:0000256" key="11">
    <source>
        <dbReference type="SAM" id="MobiDB-lite"/>
    </source>
</evidence>
<evidence type="ECO:0000313" key="13">
    <source>
        <dbReference type="EMBL" id="KAF0675832.1"/>
    </source>
</evidence>
<evidence type="ECO:0000313" key="14">
    <source>
        <dbReference type="Proteomes" id="UP000698242"/>
    </source>
</evidence>
<reference evidence="13" key="1">
    <citation type="submission" date="2013-03" db="EMBL/GenBank/DDBJ databases">
        <title>Genome Sequence of the Profundibacterium mesophilum strain KAUST100406-0324T from Red Sea, a novel genus in the family Rhodobacteraceae.</title>
        <authorList>
            <person name="Essack M."/>
            <person name="Alam I."/>
            <person name="Lafi F."/>
            <person name="Alawi W."/>
            <person name="Kamanu F."/>
            <person name="Al-Suwailem A."/>
            <person name="Lee O.O."/>
            <person name="Xu Y."/>
            <person name="Bajic V."/>
            <person name="Qian P.-Y."/>
            <person name="Archer J."/>
        </authorList>
    </citation>
    <scope>NUCLEOTIDE SEQUENCE</scope>
    <source>
        <strain evidence="13">KAUST100406-0324</strain>
    </source>
</reference>
<evidence type="ECO:0000256" key="8">
    <source>
        <dbReference type="ARBA" id="ARBA00022927"/>
    </source>
</evidence>
<protein>
    <recommendedName>
        <fullName evidence="3">Type II secretion system protein N</fullName>
    </recommendedName>
    <alternativeName>
        <fullName evidence="10">General secretion pathway protein N</fullName>
    </alternativeName>
</protein>
<keyword evidence="6" id="KW-0997">Cell inner membrane</keyword>
<keyword evidence="8" id="KW-0653">Protein transport</keyword>
<sequence>MPPRSATADAGAKTPPVPPARRKARPARRLVWVFVLTCFALFVFAIALLATAPARSLARAVSLPPQLAGLSGGLWQGRAHLEGGLALDWTLVPAELLRGRLAADLVLSGPASLARGRLAAGANGAVRLTGLDGRLGPDALALAGSGADLSCVLTTGLHGVRITHGPGGASAGGRISVTDGTCNRPGATTMQVPAGTVTLGTSGARATASFAADTAPDTPLAGLALGAERIDLRVEPEGAALVPGLPRGGPIELQYPL</sequence>
<evidence type="ECO:0000256" key="2">
    <source>
        <dbReference type="ARBA" id="ARBA00007208"/>
    </source>
</evidence>
<evidence type="ECO:0000256" key="1">
    <source>
        <dbReference type="ARBA" id="ARBA00004533"/>
    </source>
</evidence>
<dbReference type="GO" id="GO:0015627">
    <property type="term" value="C:type II protein secretion system complex"/>
    <property type="evidence" value="ECO:0007669"/>
    <property type="project" value="InterPro"/>
</dbReference>
<dbReference type="InterPro" id="IPR022792">
    <property type="entry name" value="T2SS_protein-GspN"/>
</dbReference>
<evidence type="ECO:0000256" key="10">
    <source>
        <dbReference type="ARBA" id="ARBA00030772"/>
    </source>
</evidence>
<gene>
    <name evidence="13" type="ORF">PMES_01918</name>
</gene>
<evidence type="ECO:0000256" key="6">
    <source>
        <dbReference type="ARBA" id="ARBA00022519"/>
    </source>
</evidence>
<dbReference type="EMBL" id="APKE01000022">
    <property type="protein sequence ID" value="KAF0675832.1"/>
    <property type="molecule type" value="Genomic_DNA"/>
</dbReference>
<keyword evidence="9 12" id="KW-0472">Membrane</keyword>
<keyword evidence="5" id="KW-1003">Cell membrane</keyword>
<dbReference type="Pfam" id="PF01203">
    <property type="entry name" value="T2SSN"/>
    <property type="match status" value="1"/>
</dbReference>
<evidence type="ECO:0000256" key="9">
    <source>
        <dbReference type="ARBA" id="ARBA00023136"/>
    </source>
</evidence>
<keyword evidence="14" id="KW-1185">Reference proteome</keyword>
<dbReference type="Proteomes" id="UP000698242">
    <property type="component" value="Unassembled WGS sequence"/>
</dbReference>
<dbReference type="GO" id="GO:0005886">
    <property type="term" value="C:plasma membrane"/>
    <property type="evidence" value="ECO:0007669"/>
    <property type="project" value="UniProtKB-SubCell"/>
</dbReference>
<feature type="transmembrane region" description="Helical" evidence="12">
    <location>
        <begin position="30"/>
        <end position="50"/>
    </location>
</feature>
<evidence type="ECO:0000256" key="3">
    <source>
        <dbReference type="ARBA" id="ARBA00021563"/>
    </source>
</evidence>
<comment type="subcellular location">
    <subcellularLocation>
        <location evidence="1">Cell inner membrane</location>
    </subcellularLocation>
</comment>
<evidence type="ECO:0000256" key="12">
    <source>
        <dbReference type="SAM" id="Phobius"/>
    </source>
</evidence>
<keyword evidence="12" id="KW-1133">Transmembrane helix</keyword>
<feature type="region of interest" description="Disordered" evidence="11">
    <location>
        <begin position="1"/>
        <end position="21"/>
    </location>
</feature>
<comment type="similarity">
    <text evidence="2">Belongs to the GSP N family.</text>
</comment>
<name>A0A921NPX3_9RHOB</name>
<dbReference type="GO" id="GO:0015628">
    <property type="term" value="P:protein secretion by the type II secretion system"/>
    <property type="evidence" value="ECO:0007669"/>
    <property type="project" value="InterPro"/>
</dbReference>
<evidence type="ECO:0000256" key="4">
    <source>
        <dbReference type="ARBA" id="ARBA00022448"/>
    </source>
</evidence>
<dbReference type="AlphaFoldDB" id="A0A921NPX3"/>
<proteinExistence type="inferred from homology"/>
<evidence type="ECO:0000256" key="5">
    <source>
        <dbReference type="ARBA" id="ARBA00022475"/>
    </source>
</evidence>
<keyword evidence="4" id="KW-0813">Transport</keyword>
<organism evidence="13 14">
    <name type="scientific">Profundibacterium mesophilum KAUST100406-0324</name>
    <dbReference type="NCBI Taxonomy" id="1037889"/>
    <lineage>
        <taxon>Bacteria</taxon>
        <taxon>Pseudomonadati</taxon>
        <taxon>Pseudomonadota</taxon>
        <taxon>Alphaproteobacteria</taxon>
        <taxon>Rhodobacterales</taxon>
        <taxon>Roseobacteraceae</taxon>
        <taxon>Profundibacterium</taxon>
    </lineage>
</organism>